<dbReference type="PANTHER" id="PTHR34772">
    <property type="entry name" value="RNA-BINDING PROTEIN HFQ"/>
    <property type="match status" value="1"/>
</dbReference>
<dbReference type="OrthoDB" id="9799751at2"/>
<accession>A0A662ZEB6</accession>
<dbReference type="HAMAP" id="MF_00436">
    <property type="entry name" value="Hfq"/>
    <property type="match status" value="1"/>
</dbReference>
<dbReference type="GO" id="GO:0006355">
    <property type="term" value="P:regulation of DNA-templated transcription"/>
    <property type="evidence" value="ECO:0007669"/>
    <property type="project" value="InterPro"/>
</dbReference>
<dbReference type="GO" id="GO:0045974">
    <property type="term" value="P:regulation of translation, ncRNA-mediated"/>
    <property type="evidence" value="ECO:0007669"/>
    <property type="project" value="TreeGrafter"/>
</dbReference>
<evidence type="ECO:0000256" key="1">
    <source>
        <dbReference type="ARBA" id="ARBA00022884"/>
    </source>
</evidence>
<feature type="compositionally biased region" description="Basic residues" evidence="4">
    <location>
        <begin position="99"/>
        <end position="111"/>
    </location>
</feature>
<sequence length="118" mass="13246">MTDNQIDTQNSENTEKLNYKTLEQAFSLGNGQNTALNWLMETKQTVSVFLVSGIKLEGVISGHDQYSMALTDASGNQQLIYKAKISTITIAGSAEKPAHRNNFRQNNHKPQRNYQNQN</sequence>
<organism evidence="5 6">
    <name type="scientific">Ruminobacter amylophilus</name>
    <dbReference type="NCBI Taxonomy" id="867"/>
    <lineage>
        <taxon>Bacteria</taxon>
        <taxon>Pseudomonadati</taxon>
        <taxon>Pseudomonadota</taxon>
        <taxon>Gammaproteobacteria</taxon>
        <taxon>Aeromonadales</taxon>
        <taxon>Succinivibrionaceae</taxon>
        <taxon>Ruminobacter</taxon>
    </lineage>
</organism>
<evidence type="ECO:0000313" key="6">
    <source>
        <dbReference type="Proteomes" id="UP000243745"/>
    </source>
</evidence>
<dbReference type="InterPro" id="IPR010920">
    <property type="entry name" value="LSM_dom_sf"/>
</dbReference>
<dbReference type="GO" id="GO:0043487">
    <property type="term" value="P:regulation of RNA stability"/>
    <property type="evidence" value="ECO:0007669"/>
    <property type="project" value="TreeGrafter"/>
</dbReference>
<dbReference type="Proteomes" id="UP000243745">
    <property type="component" value="Unassembled WGS sequence"/>
</dbReference>
<evidence type="ECO:0000256" key="4">
    <source>
        <dbReference type="SAM" id="MobiDB-lite"/>
    </source>
</evidence>
<dbReference type="SUPFAM" id="SSF50182">
    <property type="entry name" value="Sm-like ribonucleoproteins"/>
    <property type="match status" value="1"/>
</dbReference>
<proteinExistence type="inferred from homology"/>
<keyword evidence="2 3" id="KW-0346">Stress response</keyword>
<reference evidence="5 6" key="1">
    <citation type="submission" date="2016-10" db="EMBL/GenBank/DDBJ databases">
        <authorList>
            <person name="Varghese N."/>
            <person name="Submissions S."/>
        </authorList>
    </citation>
    <scope>NUCLEOTIDE SEQUENCE [LARGE SCALE GENOMIC DNA]</scope>
    <source>
        <strain evidence="5 6">DSM 1361</strain>
    </source>
</reference>
<dbReference type="InterPro" id="IPR005001">
    <property type="entry name" value="Hfq"/>
</dbReference>
<evidence type="ECO:0000313" key="5">
    <source>
        <dbReference type="EMBL" id="SFP01941.1"/>
    </source>
</evidence>
<dbReference type="GO" id="GO:0003723">
    <property type="term" value="F:RNA binding"/>
    <property type="evidence" value="ECO:0007669"/>
    <property type="project" value="UniProtKB-UniRule"/>
</dbReference>
<dbReference type="EMBL" id="FOXF01000002">
    <property type="protein sequence ID" value="SFP01941.1"/>
    <property type="molecule type" value="Genomic_DNA"/>
</dbReference>
<protein>
    <recommendedName>
        <fullName evidence="3">RNA-binding protein Hfq</fullName>
    </recommendedName>
</protein>
<comment type="function">
    <text evidence="3">RNA chaperone that binds small regulatory RNA (sRNAs) and mRNAs to facilitate mRNA translational regulation in response to envelope stress, environmental stress and changes in metabolite concentrations. Also binds with high specificity to tRNAs.</text>
</comment>
<keyword evidence="1 3" id="KW-0694">RNA-binding</keyword>
<evidence type="ECO:0000256" key="3">
    <source>
        <dbReference type="HAMAP-Rule" id="MF_00436"/>
    </source>
</evidence>
<comment type="subunit">
    <text evidence="3">Homohexamer.</text>
</comment>
<dbReference type="RefSeq" id="WP_093140114.1">
    <property type="nucleotide sequence ID" value="NZ_FOXF01000002.1"/>
</dbReference>
<dbReference type="Pfam" id="PF17209">
    <property type="entry name" value="Hfq"/>
    <property type="match status" value="1"/>
</dbReference>
<dbReference type="PANTHER" id="PTHR34772:SF1">
    <property type="entry name" value="RNA-BINDING PROTEIN HFQ"/>
    <property type="match status" value="1"/>
</dbReference>
<evidence type="ECO:0000256" key="2">
    <source>
        <dbReference type="ARBA" id="ARBA00023016"/>
    </source>
</evidence>
<keyword evidence="6" id="KW-1185">Reference proteome</keyword>
<dbReference type="AlphaFoldDB" id="A0A662ZEB6"/>
<gene>
    <name evidence="3" type="primary">hfq</name>
    <name evidence="5" type="ORF">SAMN02910344_00215</name>
</gene>
<dbReference type="GO" id="GO:0005829">
    <property type="term" value="C:cytosol"/>
    <property type="evidence" value="ECO:0007669"/>
    <property type="project" value="TreeGrafter"/>
</dbReference>
<dbReference type="Gene3D" id="2.30.30.100">
    <property type="match status" value="1"/>
</dbReference>
<name>A0A662ZEB6_9GAMM</name>
<comment type="similarity">
    <text evidence="3">Belongs to the Hfq family.</text>
</comment>
<feature type="region of interest" description="Disordered" evidence="4">
    <location>
        <begin position="92"/>
        <end position="118"/>
    </location>
</feature>